<dbReference type="SMART" id="SM00220">
    <property type="entry name" value="S_TKc"/>
    <property type="match status" value="1"/>
</dbReference>
<dbReference type="GO" id="GO:0004674">
    <property type="term" value="F:protein serine/threonine kinase activity"/>
    <property type="evidence" value="ECO:0007669"/>
    <property type="project" value="UniProtKB-KW"/>
</dbReference>
<dbReference type="SUPFAM" id="SSF52058">
    <property type="entry name" value="L domain-like"/>
    <property type="match status" value="1"/>
</dbReference>
<evidence type="ECO:0000256" key="20">
    <source>
        <dbReference type="ARBA" id="ARBA00047899"/>
    </source>
</evidence>
<dbReference type="Pfam" id="PF13855">
    <property type="entry name" value="LRR_8"/>
    <property type="match status" value="1"/>
</dbReference>
<dbReference type="Gene3D" id="3.30.200.20">
    <property type="entry name" value="Phosphorylase Kinase, domain 1"/>
    <property type="match status" value="1"/>
</dbReference>
<evidence type="ECO:0000256" key="24">
    <source>
        <dbReference type="SAM" id="SignalP"/>
    </source>
</evidence>
<evidence type="ECO:0000256" key="17">
    <source>
        <dbReference type="ARBA" id="ARBA00023136"/>
    </source>
</evidence>
<dbReference type="Gramene" id="Manes.07G127602.1.v8.1">
    <property type="protein sequence ID" value="Manes.07G127602.1.v8.1.CDS"/>
    <property type="gene ID" value="Manes.07G127602.v8.1"/>
</dbReference>
<dbReference type="Pfam" id="PF07714">
    <property type="entry name" value="PK_Tyr_Ser-Thr"/>
    <property type="match status" value="1"/>
</dbReference>
<dbReference type="InterPro" id="IPR008271">
    <property type="entry name" value="Ser/Thr_kinase_AS"/>
</dbReference>
<dbReference type="InterPro" id="IPR013210">
    <property type="entry name" value="LRR_N_plant-typ"/>
</dbReference>
<keyword evidence="18" id="KW-0675">Receptor</keyword>
<dbReference type="EMBL" id="CM004393">
    <property type="protein sequence ID" value="OAY46234.1"/>
    <property type="molecule type" value="Genomic_DNA"/>
</dbReference>
<keyword evidence="6" id="KW-0723">Serine/threonine-protein kinase</keyword>
<evidence type="ECO:0000256" key="12">
    <source>
        <dbReference type="ARBA" id="ARBA00022737"/>
    </source>
</evidence>
<comment type="caution">
    <text evidence="26">The sequence shown here is derived from an EMBL/GenBank/DDBJ whole genome shotgun (WGS) entry which is preliminary data.</text>
</comment>
<dbReference type="InterPro" id="IPR011009">
    <property type="entry name" value="Kinase-like_dom_sf"/>
</dbReference>
<evidence type="ECO:0000256" key="18">
    <source>
        <dbReference type="ARBA" id="ARBA00023170"/>
    </source>
</evidence>
<evidence type="ECO:0000256" key="19">
    <source>
        <dbReference type="ARBA" id="ARBA00023180"/>
    </source>
</evidence>
<evidence type="ECO:0000256" key="5">
    <source>
        <dbReference type="ARBA" id="ARBA00022475"/>
    </source>
</evidence>
<keyword evidence="5" id="KW-1003">Cell membrane</keyword>
<dbReference type="Gene3D" id="1.10.510.10">
    <property type="entry name" value="Transferase(Phosphotransferase) domain 1"/>
    <property type="match status" value="1"/>
</dbReference>
<dbReference type="InterPro" id="IPR050647">
    <property type="entry name" value="Plant_LRR-RLKs"/>
</dbReference>
<evidence type="ECO:0000256" key="2">
    <source>
        <dbReference type="ARBA" id="ARBA00004479"/>
    </source>
</evidence>
<dbReference type="FunFam" id="3.80.10.10:FF:000095">
    <property type="entry name" value="LRR receptor-like serine/threonine-protein kinase GSO1"/>
    <property type="match status" value="1"/>
</dbReference>
<evidence type="ECO:0000256" key="23">
    <source>
        <dbReference type="SAM" id="Phobius"/>
    </source>
</evidence>
<dbReference type="InterPro" id="IPR001245">
    <property type="entry name" value="Ser-Thr/Tyr_kinase_cat_dom"/>
</dbReference>
<evidence type="ECO:0000256" key="16">
    <source>
        <dbReference type="ARBA" id="ARBA00022989"/>
    </source>
</evidence>
<evidence type="ECO:0000256" key="4">
    <source>
        <dbReference type="ARBA" id="ARBA00012513"/>
    </source>
</evidence>
<dbReference type="SMART" id="SM00369">
    <property type="entry name" value="LRR_TYP"/>
    <property type="match status" value="6"/>
</dbReference>
<keyword evidence="13 22" id="KW-0547">Nucleotide-binding</keyword>
<name>A0A2C9VL04_MANES</name>
<evidence type="ECO:0000256" key="1">
    <source>
        <dbReference type="ARBA" id="ARBA00004162"/>
    </source>
</evidence>
<feature type="domain" description="Protein kinase" evidence="25">
    <location>
        <begin position="691"/>
        <end position="988"/>
    </location>
</feature>
<reference evidence="27" key="1">
    <citation type="journal article" date="2016" name="Nat. Biotechnol.">
        <title>Sequencing wild and cultivated cassava and related species reveals extensive interspecific hybridization and genetic diversity.</title>
        <authorList>
            <person name="Bredeson J.V."/>
            <person name="Lyons J.B."/>
            <person name="Prochnik S.E."/>
            <person name="Wu G.A."/>
            <person name="Ha C.M."/>
            <person name="Edsinger-Gonzales E."/>
            <person name="Grimwood J."/>
            <person name="Schmutz J."/>
            <person name="Rabbi I.Y."/>
            <person name="Egesi C."/>
            <person name="Nauluvula P."/>
            <person name="Lebot V."/>
            <person name="Ndunguru J."/>
            <person name="Mkamilo G."/>
            <person name="Bart R.S."/>
            <person name="Setter T.L."/>
            <person name="Gleadow R.M."/>
            <person name="Kulakow P."/>
            <person name="Ferguson M.E."/>
            <person name="Rounsley S."/>
            <person name="Rokhsar D.S."/>
        </authorList>
    </citation>
    <scope>NUCLEOTIDE SEQUENCE [LARGE SCALE GENOMIC DNA]</scope>
    <source>
        <strain evidence="27">cv. AM560-2</strain>
    </source>
</reference>
<evidence type="ECO:0000259" key="25">
    <source>
        <dbReference type="PROSITE" id="PS50011"/>
    </source>
</evidence>
<comment type="subcellular location">
    <subcellularLocation>
        <location evidence="1">Cell membrane</location>
        <topology evidence="1">Single-pass membrane protein</topology>
    </subcellularLocation>
    <subcellularLocation>
        <location evidence="2">Membrane</location>
        <topology evidence="2">Single-pass type I membrane protein</topology>
    </subcellularLocation>
</comment>
<evidence type="ECO:0000256" key="3">
    <source>
        <dbReference type="ARBA" id="ARBA00008684"/>
    </source>
</evidence>
<evidence type="ECO:0000256" key="6">
    <source>
        <dbReference type="ARBA" id="ARBA00022527"/>
    </source>
</evidence>
<evidence type="ECO:0000256" key="9">
    <source>
        <dbReference type="ARBA" id="ARBA00022679"/>
    </source>
</evidence>
<feature type="transmembrane region" description="Helical" evidence="23">
    <location>
        <begin position="636"/>
        <end position="656"/>
    </location>
</feature>
<keyword evidence="19" id="KW-0325">Glycoprotein</keyword>
<keyword evidence="11 24" id="KW-0732">Signal</keyword>
<dbReference type="InterPro" id="IPR032675">
    <property type="entry name" value="LRR_dom_sf"/>
</dbReference>
<dbReference type="FunFam" id="3.80.10.10:FF:000288">
    <property type="entry name" value="LRR receptor-like serine/threonine-protein kinase EFR"/>
    <property type="match status" value="1"/>
</dbReference>
<dbReference type="GO" id="GO:0005524">
    <property type="term" value="F:ATP binding"/>
    <property type="evidence" value="ECO:0007669"/>
    <property type="project" value="UniProtKB-UniRule"/>
</dbReference>
<dbReference type="Proteomes" id="UP000091857">
    <property type="component" value="Chromosome 7"/>
</dbReference>
<protein>
    <recommendedName>
        <fullName evidence="4">non-specific serine/threonine protein kinase</fullName>
        <ecNumber evidence="4">2.7.11.1</ecNumber>
    </recommendedName>
</protein>
<feature type="signal peptide" evidence="24">
    <location>
        <begin position="1"/>
        <end position="19"/>
    </location>
</feature>
<proteinExistence type="inferred from homology"/>
<dbReference type="PANTHER" id="PTHR48056">
    <property type="entry name" value="LRR RECEPTOR-LIKE SERINE/THREONINE-PROTEIN KINASE-RELATED"/>
    <property type="match status" value="1"/>
</dbReference>
<dbReference type="InterPro" id="IPR017441">
    <property type="entry name" value="Protein_kinase_ATP_BS"/>
</dbReference>
<feature type="binding site" evidence="22">
    <location>
        <position position="720"/>
    </location>
    <ligand>
        <name>ATP</name>
        <dbReference type="ChEBI" id="CHEBI:30616"/>
    </ligand>
</feature>
<comment type="similarity">
    <text evidence="3">Belongs to the protein kinase superfamily. Ser/Thr protein kinase family.</text>
</comment>
<dbReference type="InterPro" id="IPR003591">
    <property type="entry name" value="Leu-rich_rpt_typical-subtyp"/>
</dbReference>
<evidence type="ECO:0000256" key="7">
    <source>
        <dbReference type="ARBA" id="ARBA00022553"/>
    </source>
</evidence>
<dbReference type="FunFam" id="1.10.510.10:FF:000358">
    <property type="entry name" value="Putative leucine-rich repeat receptor-like serine/threonine-protein kinase"/>
    <property type="match status" value="1"/>
</dbReference>
<comment type="catalytic activity">
    <reaction evidence="21">
        <text>L-seryl-[protein] + ATP = O-phospho-L-seryl-[protein] + ADP + H(+)</text>
        <dbReference type="Rhea" id="RHEA:17989"/>
        <dbReference type="Rhea" id="RHEA-COMP:9863"/>
        <dbReference type="Rhea" id="RHEA-COMP:11604"/>
        <dbReference type="ChEBI" id="CHEBI:15378"/>
        <dbReference type="ChEBI" id="CHEBI:29999"/>
        <dbReference type="ChEBI" id="CHEBI:30616"/>
        <dbReference type="ChEBI" id="CHEBI:83421"/>
        <dbReference type="ChEBI" id="CHEBI:456216"/>
        <dbReference type="EC" id="2.7.11.1"/>
    </reaction>
</comment>
<dbReference type="Pfam" id="PF00560">
    <property type="entry name" value="LRR_1"/>
    <property type="match status" value="2"/>
</dbReference>
<dbReference type="InterPro" id="IPR000719">
    <property type="entry name" value="Prot_kinase_dom"/>
</dbReference>
<dbReference type="InterPro" id="IPR055414">
    <property type="entry name" value="LRR_R13L4/SHOC2-like"/>
</dbReference>
<dbReference type="PROSITE" id="PS50011">
    <property type="entry name" value="PROTEIN_KINASE_DOM"/>
    <property type="match status" value="1"/>
</dbReference>
<dbReference type="SUPFAM" id="SSF56112">
    <property type="entry name" value="Protein kinase-like (PK-like)"/>
    <property type="match status" value="1"/>
</dbReference>
<evidence type="ECO:0000256" key="13">
    <source>
        <dbReference type="ARBA" id="ARBA00022741"/>
    </source>
</evidence>
<dbReference type="Pfam" id="PF08263">
    <property type="entry name" value="LRRNT_2"/>
    <property type="match status" value="1"/>
</dbReference>
<evidence type="ECO:0000256" key="15">
    <source>
        <dbReference type="ARBA" id="ARBA00022840"/>
    </source>
</evidence>
<organism evidence="26 27">
    <name type="scientific">Manihot esculenta</name>
    <name type="common">Cassava</name>
    <name type="synonym">Jatropha manihot</name>
    <dbReference type="NCBI Taxonomy" id="3983"/>
    <lineage>
        <taxon>Eukaryota</taxon>
        <taxon>Viridiplantae</taxon>
        <taxon>Streptophyta</taxon>
        <taxon>Embryophyta</taxon>
        <taxon>Tracheophyta</taxon>
        <taxon>Spermatophyta</taxon>
        <taxon>Magnoliopsida</taxon>
        <taxon>eudicotyledons</taxon>
        <taxon>Gunneridae</taxon>
        <taxon>Pentapetalae</taxon>
        <taxon>rosids</taxon>
        <taxon>fabids</taxon>
        <taxon>Malpighiales</taxon>
        <taxon>Euphorbiaceae</taxon>
        <taxon>Crotonoideae</taxon>
        <taxon>Manihoteae</taxon>
        <taxon>Manihot</taxon>
    </lineage>
</organism>
<gene>
    <name evidence="26" type="ORF">MANES_07G127602v8</name>
</gene>
<dbReference type="SUPFAM" id="SSF52047">
    <property type="entry name" value="RNI-like"/>
    <property type="match status" value="1"/>
</dbReference>
<evidence type="ECO:0000256" key="8">
    <source>
        <dbReference type="ARBA" id="ARBA00022614"/>
    </source>
</evidence>
<keyword evidence="27" id="KW-1185">Reference proteome</keyword>
<feature type="chain" id="PRO_5012564712" description="non-specific serine/threonine protein kinase" evidence="24">
    <location>
        <begin position="20"/>
        <end position="1003"/>
    </location>
</feature>
<keyword evidence="8" id="KW-0433">Leucine-rich repeat</keyword>
<dbReference type="Gene3D" id="3.80.10.10">
    <property type="entry name" value="Ribonuclease Inhibitor"/>
    <property type="match status" value="3"/>
</dbReference>
<dbReference type="Pfam" id="PF23598">
    <property type="entry name" value="LRR_14"/>
    <property type="match status" value="1"/>
</dbReference>
<evidence type="ECO:0000256" key="11">
    <source>
        <dbReference type="ARBA" id="ARBA00022729"/>
    </source>
</evidence>
<dbReference type="AlphaFoldDB" id="A0A2C9VL04"/>
<dbReference type="PANTHER" id="PTHR48056:SF89">
    <property type="entry name" value="OS06G0585982 PROTEIN"/>
    <property type="match status" value="1"/>
</dbReference>
<dbReference type="PROSITE" id="PS00108">
    <property type="entry name" value="PROTEIN_KINASE_ST"/>
    <property type="match status" value="1"/>
</dbReference>
<evidence type="ECO:0000256" key="22">
    <source>
        <dbReference type="PROSITE-ProRule" id="PRU10141"/>
    </source>
</evidence>
<keyword evidence="17 23" id="KW-0472">Membrane</keyword>
<evidence type="ECO:0000256" key="21">
    <source>
        <dbReference type="ARBA" id="ARBA00048679"/>
    </source>
</evidence>
<dbReference type="GO" id="GO:0005886">
    <property type="term" value="C:plasma membrane"/>
    <property type="evidence" value="ECO:0007669"/>
    <property type="project" value="UniProtKB-SubCell"/>
</dbReference>
<keyword evidence="16 23" id="KW-1133">Transmembrane helix</keyword>
<comment type="catalytic activity">
    <reaction evidence="20">
        <text>L-threonyl-[protein] + ATP = O-phospho-L-threonyl-[protein] + ADP + H(+)</text>
        <dbReference type="Rhea" id="RHEA:46608"/>
        <dbReference type="Rhea" id="RHEA-COMP:11060"/>
        <dbReference type="Rhea" id="RHEA-COMP:11605"/>
        <dbReference type="ChEBI" id="CHEBI:15378"/>
        <dbReference type="ChEBI" id="CHEBI:30013"/>
        <dbReference type="ChEBI" id="CHEBI:30616"/>
        <dbReference type="ChEBI" id="CHEBI:61977"/>
        <dbReference type="ChEBI" id="CHEBI:456216"/>
        <dbReference type="EC" id="2.7.11.1"/>
    </reaction>
</comment>
<accession>A0A2C9VL04</accession>
<dbReference type="InterPro" id="IPR001611">
    <property type="entry name" value="Leu-rich_rpt"/>
</dbReference>
<keyword evidence="15 22" id="KW-0067">ATP-binding</keyword>
<evidence type="ECO:0000256" key="10">
    <source>
        <dbReference type="ARBA" id="ARBA00022692"/>
    </source>
</evidence>
<keyword evidence="12" id="KW-0677">Repeat</keyword>
<keyword evidence="7" id="KW-0597">Phosphoprotein</keyword>
<dbReference type="EC" id="2.7.11.1" evidence="4"/>
<dbReference type="PROSITE" id="PS00107">
    <property type="entry name" value="PROTEIN_KINASE_ATP"/>
    <property type="match status" value="1"/>
</dbReference>
<keyword evidence="10 23" id="KW-0812">Transmembrane</keyword>
<dbReference type="FunFam" id="3.30.200.20:FF:000432">
    <property type="entry name" value="LRR receptor-like serine/threonine-protein kinase EFR"/>
    <property type="match status" value="1"/>
</dbReference>
<sequence length="1003" mass="109738">MHATCGFVFYAIFLTYSNCFLGNASKFNNETDRSALQAIKDAISLDPNGVLNSWNNSLPYCQWQGVSCSSKHRQRVTVLDLSSQGLVGRVPAHIGNLSFLRIILLHNNSFHGEIPPEIGKLLRLRIIWLGNNSFQGEVPRNLTSCANLRQINFIDNNLTGKIPDELSLIPNLAALGLGQNNFKGKIPPSLGNISSLFLLSLEEVSLEGNIPKDLGRLMRMEYLALGSNNLTGNIPSSFYNLSRLTTLSLPNNQLKGNLPADIGFSLPNLQHLGLGMNQFTGVIPSSLSNASQLQLISFTDNRFSGSIPEELGRLANLSWIGLSGNVLGTRSGNDLSFITYLTNCTKLERLFVGGNLLKGPLPEAIANLSTQMKYLSLGINQITGTIPRGIGNLVNLNLLDMQYLLLFGSIPTGIGNVQKLLQLYIRGNQLEGQIPPSLGNLTALYDLQLSQNNLSGAIPPNLGYCQKLLRLDLSVNDIDGFIPATVFGLPSIVSINLSHNYITGTLSPNNKMSGAVPSTLGSCLSLETICMNDNSFEETIPETLSNLRGLNELDLSHNNLSGMIPESLGRLPFLQILNVSFNDLNGEVPQTGFFTNASVISLTGNRKLCGGIAQLKLPGCTVPHSNERGRSLSPKVMAPLIVLAVCLVLFAGFFILRYKRRKSAENPASSSLNNPFIKISYHELLQATDGFSNDKLIGSGSYGSVYKGILHESQSPIAVKVFNLHHRGASKSFISECKALRNIRHRNLLKIISVCAGVDYQGNDFKAVIYEFMTRGSLESWLHPQQIADDEHDLNRSLNLVERLNIAIDVASALEYLHCHCQLPIVHGDIKPSNVLLDDDMVAHVGDFGLAKVLSKVSTSVQNDQSSSDFIKGLVGYVAPEYGMGEGASIQGDVYSFGILLLEIFTARRPTDDMFQGDMNLHNFIRMSLPGRLMDIVDPKLIHEKDTIGRSVSDCLAAVLRTGLSCSMEMPKDRMEIKNVVRELHKVKEAYERKGNDGAEQFK</sequence>
<evidence type="ECO:0000256" key="14">
    <source>
        <dbReference type="ARBA" id="ARBA00022777"/>
    </source>
</evidence>
<evidence type="ECO:0000313" key="27">
    <source>
        <dbReference type="Proteomes" id="UP000091857"/>
    </source>
</evidence>
<keyword evidence="9" id="KW-0808">Transferase</keyword>
<evidence type="ECO:0000313" key="26">
    <source>
        <dbReference type="EMBL" id="OAY46234.1"/>
    </source>
</evidence>
<keyword evidence="14" id="KW-0418">Kinase</keyword>